<accession>A0A4P2PZW9</accession>
<reference evidence="1 2" key="1">
    <citation type="submission" date="2015-09" db="EMBL/GenBank/DDBJ databases">
        <title>Sorangium comparison.</title>
        <authorList>
            <person name="Zaburannyi N."/>
            <person name="Bunk B."/>
            <person name="Overmann J."/>
            <person name="Mueller R."/>
        </authorList>
    </citation>
    <scope>NUCLEOTIDE SEQUENCE [LARGE SCALE GENOMIC DNA]</scope>
    <source>
        <strain evidence="1 2">So ceGT47</strain>
    </source>
</reference>
<dbReference type="Proteomes" id="UP000295781">
    <property type="component" value="Chromosome"/>
</dbReference>
<organism evidence="1 2">
    <name type="scientific">Sorangium cellulosum</name>
    <name type="common">Polyangium cellulosum</name>
    <dbReference type="NCBI Taxonomy" id="56"/>
    <lineage>
        <taxon>Bacteria</taxon>
        <taxon>Pseudomonadati</taxon>
        <taxon>Myxococcota</taxon>
        <taxon>Polyangia</taxon>
        <taxon>Polyangiales</taxon>
        <taxon>Polyangiaceae</taxon>
        <taxon>Sorangium</taxon>
    </lineage>
</organism>
<evidence type="ECO:0000313" key="1">
    <source>
        <dbReference type="EMBL" id="AUX22410.1"/>
    </source>
</evidence>
<gene>
    <name evidence="1" type="ORF">SOCEGT47_029130</name>
</gene>
<name>A0A4P2PZW9_SORCE</name>
<proteinExistence type="predicted"/>
<dbReference type="EMBL" id="CP012670">
    <property type="protein sequence ID" value="AUX22410.1"/>
    <property type="molecule type" value="Genomic_DNA"/>
</dbReference>
<evidence type="ECO:0000313" key="2">
    <source>
        <dbReference type="Proteomes" id="UP000295781"/>
    </source>
</evidence>
<dbReference type="AlphaFoldDB" id="A0A4P2PZW9"/>
<sequence length="91" mass="9974">MGSFGAYKAILSSGTIDCETVLSIRDLARDQYSDCSNIISSIEDASQPDVASDRRGINAMESAYMFKSHYGDVDIDELVQNPACIDRMQAE</sequence>
<protein>
    <submittedName>
        <fullName evidence="1">Uncharacterized protein</fullName>
    </submittedName>
</protein>